<evidence type="ECO:0000313" key="3">
    <source>
        <dbReference type="EMBL" id="POR37748.1"/>
    </source>
</evidence>
<dbReference type="EMBL" id="PKSG01000211">
    <property type="protein sequence ID" value="POR37748.1"/>
    <property type="molecule type" value="Genomic_DNA"/>
</dbReference>
<evidence type="ECO:0000313" key="4">
    <source>
        <dbReference type="Proteomes" id="UP000237481"/>
    </source>
</evidence>
<keyword evidence="1" id="KW-0732">Signal</keyword>
<dbReference type="Pfam" id="PF06439">
    <property type="entry name" value="3keto-disac_hyd"/>
    <property type="match status" value="1"/>
</dbReference>
<evidence type="ECO:0000256" key="1">
    <source>
        <dbReference type="SAM" id="SignalP"/>
    </source>
</evidence>
<dbReference type="Proteomes" id="UP000237481">
    <property type="component" value="Unassembled WGS sequence"/>
</dbReference>
<proteinExistence type="predicted"/>
<organism evidence="3 4">
    <name type="scientific">Tolypocladium paradoxum</name>
    <dbReference type="NCBI Taxonomy" id="94208"/>
    <lineage>
        <taxon>Eukaryota</taxon>
        <taxon>Fungi</taxon>
        <taxon>Dikarya</taxon>
        <taxon>Ascomycota</taxon>
        <taxon>Pezizomycotina</taxon>
        <taxon>Sordariomycetes</taxon>
        <taxon>Hypocreomycetidae</taxon>
        <taxon>Hypocreales</taxon>
        <taxon>Ophiocordycipitaceae</taxon>
        <taxon>Tolypocladium</taxon>
    </lineage>
</organism>
<name>A0A2S4L5R3_9HYPO</name>
<sequence>MRIPWALLLGSSQLLGFVAAAGFSADDSPIYIQNTEFLANASNVVGLPWNTLSKALAKPDSRSGSLFTGFDWTKPFPGSLAKDYGAYLSVVHDVPVPETVVQNSTTTVSSLTFSIPDSMMASKGVTAAMHPSWYICRHIYVSAANPKAQAAIAAGEGCGFLTDDCKKDLKSGLASRWGTTDEDTMCSGLIFDAIPDSCRGSFGFARADVIGFDSTVMKDVNQAKLQAVDEQNQFNWRIGTGFHEKGDKSAYETAYNRTYLVATVWGYSRDADKGSIKTPEVSLACLSSWGKLLPDPPGPSTTISTTATASSTQLSVFTAPTSTGTTLPSLDSFSDDFRDGTMDGWKVYGTYDASSKALVAGISPGGMALINTGITFADFTFEADIVIPAAGNGNAGLVFRATNPDNGADSYSGYYAGIGTDGSVALGRANGDWTHLGGARAVVKPGQTYHMIVRAKGDSLAVYLDDMKTPKVDLKDGTYRRGLNGVRVYQTGAIFDNINIAPVKPDPMIADISDGKLSRWTTYGGNFDAATKVLAAGSSIGGKAVLMYRMMVRASGDKLSVYLDEFETPKISLQDGTHSSGMVGVRVLQTGATFDNMEITYL</sequence>
<gene>
    <name evidence="3" type="ORF">TPAR_02062</name>
</gene>
<dbReference type="OrthoDB" id="4897870at2759"/>
<feature type="domain" description="3-keto-alpha-glucoside-1,2-lyase/3-keto-2-hydroxy-glucal hydratase" evidence="2">
    <location>
        <begin position="339"/>
        <end position="498"/>
    </location>
</feature>
<dbReference type="GO" id="GO:0016787">
    <property type="term" value="F:hydrolase activity"/>
    <property type="evidence" value="ECO:0007669"/>
    <property type="project" value="InterPro"/>
</dbReference>
<dbReference type="InterPro" id="IPR010496">
    <property type="entry name" value="AL/BT2_dom"/>
</dbReference>
<feature type="chain" id="PRO_5015548574" description="3-keto-alpha-glucoside-1,2-lyase/3-keto-2-hydroxy-glucal hydratase domain-containing protein" evidence="1">
    <location>
        <begin position="21"/>
        <end position="602"/>
    </location>
</feature>
<comment type="caution">
    <text evidence="3">The sequence shown here is derived from an EMBL/GenBank/DDBJ whole genome shotgun (WGS) entry which is preliminary data.</text>
</comment>
<protein>
    <recommendedName>
        <fullName evidence="2">3-keto-alpha-glucoside-1,2-lyase/3-keto-2-hydroxy-glucal hydratase domain-containing protein</fullName>
    </recommendedName>
</protein>
<dbReference type="STRING" id="94208.A0A2S4L5R3"/>
<reference evidence="3 4" key="1">
    <citation type="submission" date="2018-01" db="EMBL/GenBank/DDBJ databases">
        <title>Harnessing the power of phylogenomics to disentangle the directionality and signatures of interkingdom host jumping in the parasitic fungal genus Tolypocladium.</title>
        <authorList>
            <person name="Quandt C.A."/>
            <person name="Patterson W."/>
            <person name="Spatafora J.W."/>
        </authorList>
    </citation>
    <scope>NUCLEOTIDE SEQUENCE [LARGE SCALE GENOMIC DNA]</scope>
    <source>
        <strain evidence="3 4">NRBC 100945</strain>
    </source>
</reference>
<evidence type="ECO:0000259" key="2">
    <source>
        <dbReference type="Pfam" id="PF06439"/>
    </source>
</evidence>
<dbReference type="AlphaFoldDB" id="A0A2S4L5R3"/>
<feature type="signal peptide" evidence="1">
    <location>
        <begin position="1"/>
        <end position="20"/>
    </location>
</feature>
<keyword evidence="4" id="KW-1185">Reference proteome</keyword>
<accession>A0A2S4L5R3</accession>
<dbReference type="Gene3D" id="2.60.120.560">
    <property type="entry name" value="Exo-inulinase, domain 1"/>
    <property type="match status" value="2"/>
</dbReference>